<dbReference type="PIRSF" id="PIRSF037238">
    <property type="entry name" value="Carboxypeptidase_G2"/>
    <property type="match status" value="1"/>
</dbReference>
<name>A0A4R5CKN2_9ACTN</name>
<organism evidence="7 8">
    <name type="scientific">Jiangella asiatica</name>
    <dbReference type="NCBI Taxonomy" id="2530372"/>
    <lineage>
        <taxon>Bacteria</taxon>
        <taxon>Bacillati</taxon>
        <taxon>Actinomycetota</taxon>
        <taxon>Actinomycetes</taxon>
        <taxon>Jiangellales</taxon>
        <taxon>Jiangellaceae</taxon>
        <taxon>Jiangella</taxon>
    </lineage>
</organism>
<reference evidence="7 8" key="1">
    <citation type="submission" date="2019-03" db="EMBL/GenBank/DDBJ databases">
        <title>Draft genome sequences of novel Actinobacteria.</title>
        <authorList>
            <person name="Sahin N."/>
            <person name="Ay H."/>
            <person name="Saygin H."/>
        </authorList>
    </citation>
    <scope>NUCLEOTIDE SEQUENCE [LARGE SCALE GENOMIC DNA]</scope>
    <source>
        <strain evidence="7 8">5K138</strain>
    </source>
</reference>
<evidence type="ECO:0000313" key="8">
    <source>
        <dbReference type="Proteomes" id="UP000294739"/>
    </source>
</evidence>
<evidence type="ECO:0000313" key="7">
    <source>
        <dbReference type="EMBL" id="TDD98933.1"/>
    </source>
</evidence>
<dbReference type="InterPro" id="IPR011650">
    <property type="entry name" value="Peptidase_M20_dimer"/>
</dbReference>
<dbReference type="InterPro" id="IPR036264">
    <property type="entry name" value="Bact_exopeptidase_dim_dom"/>
</dbReference>
<dbReference type="PANTHER" id="PTHR43808">
    <property type="entry name" value="ACETYLORNITHINE DEACETYLASE"/>
    <property type="match status" value="1"/>
</dbReference>
<gene>
    <name evidence="7" type="ORF">E1269_28020</name>
</gene>
<dbReference type="InterPro" id="IPR017150">
    <property type="entry name" value="Pept_M20_glutamate_carboxypep"/>
</dbReference>
<evidence type="ECO:0000256" key="1">
    <source>
        <dbReference type="ARBA" id="ARBA00001947"/>
    </source>
</evidence>
<dbReference type="InterPro" id="IPR001261">
    <property type="entry name" value="ArgE/DapE_CS"/>
</dbReference>
<keyword evidence="8" id="KW-1185">Reference proteome</keyword>
<dbReference type="RefSeq" id="WP_131900843.1">
    <property type="nucleotide sequence ID" value="NZ_SMKZ01000063.1"/>
</dbReference>
<evidence type="ECO:0000256" key="3">
    <source>
        <dbReference type="ARBA" id="ARBA00022801"/>
    </source>
</evidence>
<dbReference type="InterPro" id="IPR002933">
    <property type="entry name" value="Peptidase_M20"/>
</dbReference>
<dbReference type="InParanoid" id="A0A4R5CKN2"/>
<dbReference type="Proteomes" id="UP000294739">
    <property type="component" value="Unassembled WGS sequence"/>
</dbReference>
<evidence type="ECO:0000259" key="6">
    <source>
        <dbReference type="Pfam" id="PF07687"/>
    </source>
</evidence>
<evidence type="ECO:0000256" key="4">
    <source>
        <dbReference type="ARBA" id="ARBA00022833"/>
    </source>
</evidence>
<dbReference type="GO" id="GO:0046872">
    <property type="term" value="F:metal ion binding"/>
    <property type="evidence" value="ECO:0007669"/>
    <property type="project" value="UniProtKB-KW"/>
</dbReference>
<evidence type="ECO:0000256" key="5">
    <source>
        <dbReference type="PIRSR" id="PIRSR037238-1"/>
    </source>
</evidence>
<keyword evidence="3" id="KW-0378">Hydrolase</keyword>
<dbReference type="EMBL" id="SMKZ01000063">
    <property type="protein sequence ID" value="TDD98933.1"/>
    <property type="molecule type" value="Genomic_DNA"/>
</dbReference>
<dbReference type="GO" id="GO:0016787">
    <property type="term" value="F:hydrolase activity"/>
    <property type="evidence" value="ECO:0007669"/>
    <property type="project" value="UniProtKB-KW"/>
</dbReference>
<evidence type="ECO:0000256" key="2">
    <source>
        <dbReference type="ARBA" id="ARBA00022723"/>
    </source>
</evidence>
<dbReference type="Pfam" id="PF07687">
    <property type="entry name" value="M20_dimer"/>
    <property type="match status" value="1"/>
</dbReference>
<feature type="active site" evidence="5">
    <location>
        <position position="83"/>
    </location>
</feature>
<accession>A0A4R5CKN2</accession>
<keyword evidence="4" id="KW-0862">Zinc</keyword>
<dbReference type="AlphaFoldDB" id="A0A4R5CKN2"/>
<dbReference type="SUPFAM" id="SSF53187">
    <property type="entry name" value="Zn-dependent exopeptidases"/>
    <property type="match status" value="1"/>
</dbReference>
<dbReference type="Gene3D" id="3.40.630.10">
    <property type="entry name" value="Zn peptidases"/>
    <property type="match status" value="1"/>
</dbReference>
<comment type="cofactor">
    <cofactor evidence="1">
        <name>Zn(2+)</name>
        <dbReference type="ChEBI" id="CHEBI:29105"/>
    </cofactor>
</comment>
<feature type="active site" description="Proton acceptor" evidence="5">
    <location>
        <position position="146"/>
    </location>
</feature>
<dbReference type="OrthoDB" id="9783294at2"/>
<feature type="domain" description="Peptidase M20 dimerisation" evidence="6">
    <location>
        <begin position="182"/>
        <end position="268"/>
    </location>
</feature>
<keyword evidence="2" id="KW-0479">Metal-binding</keyword>
<dbReference type="SUPFAM" id="SSF55031">
    <property type="entry name" value="Bacterial exopeptidase dimerisation domain"/>
    <property type="match status" value="1"/>
</dbReference>
<dbReference type="PROSITE" id="PS00758">
    <property type="entry name" value="ARGE_DAPE_CPG2_1"/>
    <property type="match status" value="1"/>
</dbReference>
<dbReference type="Pfam" id="PF01546">
    <property type="entry name" value="Peptidase_M20"/>
    <property type="match status" value="1"/>
</dbReference>
<comment type="caution">
    <text evidence="7">The sequence shown here is derived from an EMBL/GenBank/DDBJ whole genome shotgun (WGS) entry which is preliminary data.</text>
</comment>
<dbReference type="PANTHER" id="PTHR43808:SF9">
    <property type="entry name" value="BLL0789 PROTEIN"/>
    <property type="match status" value="1"/>
</dbReference>
<proteinExistence type="predicted"/>
<protein>
    <submittedName>
        <fullName evidence="7">M20 family peptidase</fullName>
    </submittedName>
</protein>
<dbReference type="Gene3D" id="3.30.70.360">
    <property type="match status" value="1"/>
</dbReference>
<dbReference type="InterPro" id="IPR050072">
    <property type="entry name" value="Peptidase_M20A"/>
</dbReference>
<sequence>MNGTAPSAGAMLDRLETYVRHESPTGDAARLDALGELLLERHRELGATVRRVPSPGGDHLVMEHPGRGAGAGAAPVLLLGHHDTVWPAGQLAGAMPWRVHDGVAHGPGAYDMKSGLVVIETALELVGSAPAQRQHPPVRVVVVADEEIGSPTATPLVRECADGVAAVLGFESPHPDGSLKSGRRGSTRLRLEVRGVEAHAALDPDAGVSAVDELVDQLILTRSIVRHAPGEVLCNVGTIGGGGRTNVVPAAAWAEVGLRFADAESERVVLDGLGSLAAIRPGAEVSTTALSRRPTWAQSPSSADLLATVEAAARRLGQSIAGAPAAGGADTNTTGSLGVPTLDGFGPRGAGAHATHEQVVVDSLPERALLVAEVLTIL</sequence>